<gene>
    <name evidence="5" type="primary">birA</name>
    <name evidence="7" type="ORF">G7058_09755</name>
</gene>
<dbReference type="Pfam" id="PF08279">
    <property type="entry name" value="HTH_11"/>
    <property type="match status" value="1"/>
</dbReference>
<keyword evidence="5" id="KW-0805">Transcription regulation</keyword>
<keyword evidence="3 5" id="KW-0067">ATP-binding</keyword>
<dbReference type="EMBL" id="CP049889">
    <property type="protein sequence ID" value="QIK52300.1"/>
    <property type="molecule type" value="Genomic_DNA"/>
</dbReference>
<feature type="binding site" evidence="5">
    <location>
        <position position="113"/>
    </location>
    <ligand>
        <name>biotin</name>
        <dbReference type="ChEBI" id="CHEBI:57586"/>
    </ligand>
</feature>
<dbReference type="GO" id="GO:0005737">
    <property type="term" value="C:cytoplasm"/>
    <property type="evidence" value="ECO:0007669"/>
    <property type="project" value="TreeGrafter"/>
</dbReference>
<organism evidence="7 8">
    <name type="scientific">Jeotgalibaca porci</name>
    <dbReference type="NCBI Taxonomy" id="1868793"/>
    <lineage>
        <taxon>Bacteria</taxon>
        <taxon>Bacillati</taxon>
        <taxon>Bacillota</taxon>
        <taxon>Bacilli</taxon>
        <taxon>Lactobacillales</taxon>
        <taxon>Carnobacteriaceae</taxon>
        <taxon>Jeotgalibaca</taxon>
    </lineage>
</organism>
<dbReference type="InterPro" id="IPR030855">
    <property type="entry name" value="Bifunct_BirA"/>
</dbReference>
<dbReference type="InterPro" id="IPR008988">
    <property type="entry name" value="Transcriptional_repressor_C"/>
</dbReference>
<evidence type="ECO:0000313" key="8">
    <source>
        <dbReference type="Proteomes" id="UP000501830"/>
    </source>
</evidence>
<dbReference type="GO" id="GO:0009249">
    <property type="term" value="P:protein lipoylation"/>
    <property type="evidence" value="ECO:0007669"/>
    <property type="project" value="UniProtKB-ARBA"/>
</dbReference>
<dbReference type="Proteomes" id="UP000501830">
    <property type="component" value="Chromosome"/>
</dbReference>
<keyword evidence="5" id="KW-0804">Transcription</keyword>
<dbReference type="GO" id="GO:0004077">
    <property type="term" value="F:biotin--[biotin carboxyl-carrier protein] ligase activity"/>
    <property type="evidence" value="ECO:0007669"/>
    <property type="project" value="UniProtKB-UniRule"/>
</dbReference>
<dbReference type="Pfam" id="PF03099">
    <property type="entry name" value="BPL_LplA_LipB"/>
    <property type="match status" value="1"/>
</dbReference>
<dbReference type="InterPro" id="IPR004143">
    <property type="entry name" value="BPL_LPL_catalytic"/>
</dbReference>
<dbReference type="GO" id="GO:0003677">
    <property type="term" value="F:DNA binding"/>
    <property type="evidence" value="ECO:0007669"/>
    <property type="project" value="UniProtKB-UniRule"/>
</dbReference>
<dbReference type="SUPFAM" id="SSF50037">
    <property type="entry name" value="C-terminal domain of transcriptional repressors"/>
    <property type="match status" value="1"/>
</dbReference>
<proteinExistence type="inferred from homology"/>
<dbReference type="Gene3D" id="1.10.10.10">
    <property type="entry name" value="Winged helix-like DNA-binding domain superfamily/Winged helix DNA-binding domain"/>
    <property type="match status" value="1"/>
</dbReference>
<dbReference type="Pfam" id="PF02237">
    <property type="entry name" value="BPL_C"/>
    <property type="match status" value="1"/>
</dbReference>
<dbReference type="PROSITE" id="PS51733">
    <property type="entry name" value="BPL_LPL_CATALYTIC"/>
    <property type="match status" value="1"/>
</dbReference>
<feature type="binding site" evidence="5">
    <location>
        <begin position="117"/>
        <end position="119"/>
    </location>
    <ligand>
        <name>biotin</name>
        <dbReference type="ChEBI" id="CHEBI:57586"/>
    </ligand>
</feature>
<name>A0A6G7WJ49_9LACT</name>
<accession>A0A6G7WJ49</accession>
<comment type="similarity">
    <text evidence="5">Belongs to the biotin--protein ligase family.</text>
</comment>
<dbReference type="GO" id="GO:0006355">
    <property type="term" value="P:regulation of DNA-templated transcription"/>
    <property type="evidence" value="ECO:0007669"/>
    <property type="project" value="UniProtKB-UniRule"/>
</dbReference>
<comment type="catalytic activity">
    <reaction evidence="5">
        <text>biotin + L-lysyl-[protein] + ATP = N(6)-biotinyl-L-lysyl-[protein] + AMP + diphosphate + H(+)</text>
        <dbReference type="Rhea" id="RHEA:11756"/>
        <dbReference type="Rhea" id="RHEA-COMP:9752"/>
        <dbReference type="Rhea" id="RHEA-COMP:10505"/>
        <dbReference type="ChEBI" id="CHEBI:15378"/>
        <dbReference type="ChEBI" id="CHEBI:29969"/>
        <dbReference type="ChEBI" id="CHEBI:30616"/>
        <dbReference type="ChEBI" id="CHEBI:33019"/>
        <dbReference type="ChEBI" id="CHEBI:57586"/>
        <dbReference type="ChEBI" id="CHEBI:83144"/>
        <dbReference type="ChEBI" id="CHEBI:456215"/>
        <dbReference type="EC" id="6.3.4.15"/>
    </reaction>
</comment>
<dbReference type="InterPro" id="IPR045864">
    <property type="entry name" value="aa-tRNA-synth_II/BPL/LPL"/>
</dbReference>
<dbReference type="NCBIfam" id="TIGR00121">
    <property type="entry name" value="birA_ligase"/>
    <property type="match status" value="1"/>
</dbReference>
<evidence type="ECO:0000256" key="3">
    <source>
        <dbReference type="ARBA" id="ARBA00022840"/>
    </source>
</evidence>
<sequence>MSTKDEVLAILEQKKTENISGQKIAEILGVSRTAVWKAINTLKEDGYKIHSTPSAGYRLLEPSDSLNTAAILPLVQRRLNVETFQTIDSTNAEAKRRLNNHPDEDFLIISEHQEAGRGRLGRTFYSPPRTGIYMSLALHELSPNSDATLLTTAAAVAVCQAIEELTTLKPQIKWVNDIFIDGKKVCGILTEGILSLETQTIQSIILGIGINVLEDEHLPEDLQPIVGALFSGESTVSRNTLAASIINHFYAVYETMETGAFLDDYRDRCFVLGKSVSFIKNKQTYRGIATGIDDAGALEILLEDQTRTKISYGEISIDWRGSK</sequence>
<dbReference type="PANTHER" id="PTHR12835">
    <property type="entry name" value="BIOTIN PROTEIN LIGASE"/>
    <property type="match status" value="1"/>
</dbReference>
<dbReference type="SUPFAM" id="SSF46785">
    <property type="entry name" value="Winged helix' DNA-binding domain"/>
    <property type="match status" value="1"/>
</dbReference>
<dbReference type="RefSeq" id="WP_166063362.1">
    <property type="nucleotide sequence ID" value="NZ_CP049889.1"/>
</dbReference>
<dbReference type="AlphaFoldDB" id="A0A6G7WJ49"/>
<evidence type="ECO:0000256" key="1">
    <source>
        <dbReference type="ARBA" id="ARBA00022598"/>
    </source>
</evidence>
<dbReference type="GO" id="GO:0005524">
    <property type="term" value="F:ATP binding"/>
    <property type="evidence" value="ECO:0007669"/>
    <property type="project" value="UniProtKB-UniRule"/>
</dbReference>
<dbReference type="CDD" id="cd16442">
    <property type="entry name" value="BPL"/>
    <property type="match status" value="1"/>
</dbReference>
<protein>
    <recommendedName>
        <fullName evidence="5">Bifunctional ligase/repressor BirA</fullName>
    </recommendedName>
    <alternativeName>
        <fullName evidence="5">Biotin--[acetyl-CoA-carboxylase] ligase</fullName>
        <ecNumber evidence="5">6.3.4.15</ecNumber>
    </alternativeName>
    <alternativeName>
        <fullName evidence="5">Biotin--protein ligase</fullName>
    </alternativeName>
    <alternativeName>
        <fullName evidence="5">Biotin-[acetyl-CoA carboxylase] synthetase</fullName>
    </alternativeName>
</protein>
<keyword evidence="4 5" id="KW-0092">Biotin</keyword>
<dbReference type="SUPFAM" id="SSF55681">
    <property type="entry name" value="Class II aaRS and biotin synthetases"/>
    <property type="match status" value="1"/>
</dbReference>
<dbReference type="EC" id="6.3.4.15" evidence="5"/>
<dbReference type="PANTHER" id="PTHR12835:SF5">
    <property type="entry name" value="BIOTIN--PROTEIN LIGASE"/>
    <property type="match status" value="1"/>
</dbReference>
<dbReference type="GeneID" id="94553569"/>
<reference evidence="7 8" key="1">
    <citation type="journal article" date="2017" name="Int. J. Syst. Evol. Microbiol.">
        <title>Jeotgalibaca porci sp. nov. and Jeotgalibaca arthritidis sp. nov., isolated from pigs, and emended description of the genus Jeotgalibaca.</title>
        <authorList>
            <person name="Zamora L."/>
            <person name="Perez-Sancho M."/>
            <person name="Dominguez L."/>
            <person name="Fernandez-Garayzabal J.F."/>
            <person name="Vela A.I."/>
        </authorList>
    </citation>
    <scope>NUCLEOTIDE SEQUENCE [LARGE SCALE GENOMIC DNA]</scope>
    <source>
        <strain evidence="7 8">CCUG 69148</strain>
    </source>
</reference>
<evidence type="ECO:0000259" key="6">
    <source>
        <dbReference type="PROSITE" id="PS51733"/>
    </source>
</evidence>
<dbReference type="InterPro" id="IPR004408">
    <property type="entry name" value="Biotin_CoA_COase_ligase"/>
</dbReference>
<keyword evidence="5" id="KW-0678">Repressor</keyword>
<keyword evidence="2 5" id="KW-0547">Nucleotide-binding</keyword>
<feature type="binding site" evidence="5">
    <location>
        <position position="184"/>
    </location>
    <ligand>
        <name>biotin</name>
        <dbReference type="ChEBI" id="CHEBI:57586"/>
    </ligand>
</feature>
<dbReference type="InterPro" id="IPR036388">
    <property type="entry name" value="WH-like_DNA-bd_sf"/>
</dbReference>
<dbReference type="GO" id="GO:0016740">
    <property type="term" value="F:transferase activity"/>
    <property type="evidence" value="ECO:0007669"/>
    <property type="project" value="UniProtKB-ARBA"/>
</dbReference>
<feature type="DNA-binding region" description="H-T-H motif" evidence="5">
    <location>
        <begin position="21"/>
        <end position="40"/>
    </location>
</feature>
<dbReference type="InterPro" id="IPR003142">
    <property type="entry name" value="BPL_C"/>
</dbReference>
<evidence type="ECO:0000256" key="4">
    <source>
        <dbReference type="ARBA" id="ARBA00023267"/>
    </source>
</evidence>
<dbReference type="InterPro" id="IPR036390">
    <property type="entry name" value="WH_DNA-bd_sf"/>
</dbReference>
<keyword evidence="8" id="KW-1185">Reference proteome</keyword>
<dbReference type="KEGG" id="jpo:G7058_09755"/>
<dbReference type="HAMAP" id="MF_00978">
    <property type="entry name" value="Bifunct_BirA"/>
    <property type="match status" value="1"/>
</dbReference>
<evidence type="ECO:0000256" key="2">
    <source>
        <dbReference type="ARBA" id="ARBA00022741"/>
    </source>
</evidence>
<evidence type="ECO:0000256" key="5">
    <source>
        <dbReference type="HAMAP-Rule" id="MF_00978"/>
    </source>
</evidence>
<evidence type="ECO:0000313" key="7">
    <source>
        <dbReference type="EMBL" id="QIK52300.1"/>
    </source>
</evidence>
<keyword evidence="5" id="KW-0238">DNA-binding</keyword>
<feature type="binding site" evidence="5">
    <location>
        <begin position="89"/>
        <end position="91"/>
    </location>
    <ligand>
        <name>biotin</name>
        <dbReference type="ChEBI" id="CHEBI:57586"/>
    </ligand>
</feature>
<comment type="function">
    <text evidence="5">Acts both as a biotin--[acetyl-CoA-carboxylase] ligase and a repressor.</text>
</comment>
<keyword evidence="1 5" id="KW-0436">Ligase</keyword>
<dbReference type="Gene3D" id="2.30.30.100">
    <property type="match status" value="1"/>
</dbReference>
<dbReference type="InterPro" id="IPR013196">
    <property type="entry name" value="HTH_11"/>
</dbReference>
<dbReference type="Gene3D" id="3.30.930.10">
    <property type="entry name" value="Bira Bifunctional Protein, Domain 2"/>
    <property type="match status" value="1"/>
</dbReference>
<feature type="domain" description="BPL/LPL catalytic" evidence="6">
    <location>
        <begin position="66"/>
        <end position="257"/>
    </location>
</feature>